<comment type="caution">
    <text evidence="2">The sequence shown here is derived from an EMBL/GenBank/DDBJ whole genome shotgun (WGS) entry which is preliminary data.</text>
</comment>
<dbReference type="EMBL" id="AAOA02000003">
    <property type="protein sequence ID" value="EAQ98725.1"/>
    <property type="molecule type" value="Genomic_DNA"/>
</dbReference>
<feature type="signal peptide" evidence="1">
    <location>
        <begin position="1"/>
        <end position="33"/>
    </location>
</feature>
<keyword evidence="1" id="KW-0732">Signal</keyword>
<reference evidence="2 3" key="1">
    <citation type="journal article" date="2007" name="Proc. Natl. Acad. Sci. U.S.A.">
        <title>Characterization of a marine gammaproteobacterium capable of aerobic anoxygenic photosynthesis.</title>
        <authorList>
            <person name="Fuchs B.M."/>
            <person name="Spring S."/>
            <person name="Teeling H."/>
            <person name="Quast C."/>
            <person name="Wulf J."/>
            <person name="Schattenhofer M."/>
            <person name="Yan S."/>
            <person name="Ferriera S."/>
            <person name="Johnson J."/>
            <person name="Glockner F.O."/>
            <person name="Amann R."/>
        </authorList>
    </citation>
    <scope>NUCLEOTIDE SEQUENCE [LARGE SCALE GENOMIC DNA]</scope>
    <source>
        <strain evidence="2">KT71</strain>
    </source>
</reference>
<name>A4A4K4_9GAMM</name>
<gene>
    <name evidence="2" type="ORF">KT71_08867</name>
</gene>
<dbReference type="HOGENOM" id="CLU_902278_0_0_6"/>
<proteinExistence type="predicted"/>
<sequence>MLEDSTRKAPRSKSLYRLVCLLSVCLLPIPAAAQNYGNRVEVCNKGDIELSYIYFATNSSLFGGEQAKISGWYTIEPRDCKNINHTGFDTIAVGFLQVNDKGVRGNPVYILEDVTAAGDTKWAPSVICAPTNGSLSYKSGLGVVRDRYTPPCDEGFAPYRMSFGVIPNDVFPTFNLKPKGSDALNVWPSAGAGQAAVARSESKPEMSGLEVAARIAIGAAKGLEDGKVRKLSASCEDSALVFVFSFSQEGPAKACECFSRQIVRGEPSAVVSRLITEVEAGGDFDAATEDLPRQNVERYLESCISAPK</sequence>
<keyword evidence="3" id="KW-1185">Reference proteome</keyword>
<accession>A4A4K4</accession>
<dbReference type="STRING" id="314285.KT71_08867"/>
<dbReference type="RefSeq" id="WP_008294203.1">
    <property type="nucleotide sequence ID" value="NZ_CM002299.1"/>
</dbReference>
<protein>
    <submittedName>
        <fullName evidence="2">Uncharacterized protein</fullName>
    </submittedName>
</protein>
<dbReference type="Proteomes" id="UP000019205">
    <property type="component" value="Chromosome"/>
</dbReference>
<dbReference type="AlphaFoldDB" id="A4A4K4"/>
<evidence type="ECO:0000313" key="3">
    <source>
        <dbReference type="Proteomes" id="UP000019205"/>
    </source>
</evidence>
<evidence type="ECO:0000256" key="1">
    <source>
        <dbReference type="SAM" id="SignalP"/>
    </source>
</evidence>
<organism evidence="2 3">
    <name type="scientific">Congregibacter litoralis KT71</name>
    <dbReference type="NCBI Taxonomy" id="314285"/>
    <lineage>
        <taxon>Bacteria</taxon>
        <taxon>Pseudomonadati</taxon>
        <taxon>Pseudomonadota</taxon>
        <taxon>Gammaproteobacteria</taxon>
        <taxon>Cellvibrionales</taxon>
        <taxon>Halieaceae</taxon>
        <taxon>Congregibacter</taxon>
    </lineage>
</organism>
<dbReference type="eggNOG" id="ENOG5034ADD">
    <property type="taxonomic scope" value="Bacteria"/>
</dbReference>
<evidence type="ECO:0000313" key="2">
    <source>
        <dbReference type="EMBL" id="EAQ98725.1"/>
    </source>
</evidence>
<feature type="chain" id="PRO_5002665260" evidence="1">
    <location>
        <begin position="34"/>
        <end position="308"/>
    </location>
</feature>
<reference evidence="2 3" key="2">
    <citation type="journal article" date="2009" name="PLoS ONE">
        <title>The photosynthetic apparatus and its regulation in the aerobic gammaproteobacterium Congregibacter litoralis gen. nov., sp. nov.</title>
        <authorList>
            <person name="Spring S."/>
            <person name="Lunsdorf H."/>
            <person name="Fuchs B.M."/>
            <person name="Tindall B.J."/>
        </authorList>
    </citation>
    <scope>NUCLEOTIDE SEQUENCE [LARGE SCALE GENOMIC DNA]</scope>
    <source>
        <strain evidence="2">KT71</strain>
    </source>
</reference>
<dbReference type="OrthoDB" id="9829442at2"/>